<dbReference type="Gene3D" id="3.30.200.20">
    <property type="entry name" value="Phosphorylase Kinase, domain 1"/>
    <property type="match status" value="1"/>
</dbReference>
<feature type="transmembrane region" description="Helical" evidence="8">
    <location>
        <begin position="278"/>
        <end position="299"/>
    </location>
</feature>
<organism evidence="10 11">
    <name type="scientific">Bacillus salipaludis</name>
    <dbReference type="NCBI Taxonomy" id="2547811"/>
    <lineage>
        <taxon>Bacteria</taxon>
        <taxon>Bacillati</taxon>
        <taxon>Bacillota</taxon>
        <taxon>Bacilli</taxon>
        <taxon>Bacillales</taxon>
        <taxon>Bacillaceae</taxon>
        <taxon>Bacillus</taxon>
    </lineage>
</organism>
<keyword evidence="8" id="KW-0812">Transmembrane</keyword>
<dbReference type="SUPFAM" id="SSF56112">
    <property type="entry name" value="Protein kinase-like (PK-like)"/>
    <property type="match status" value="1"/>
</dbReference>
<dbReference type="SMART" id="SM00220">
    <property type="entry name" value="S_TKc"/>
    <property type="match status" value="1"/>
</dbReference>
<dbReference type="InterPro" id="IPR000719">
    <property type="entry name" value="Prot_kinase_dom"/>
</dbReference>
<accession>A0ABW8R9Y3</accession>
<feature type="repeat" description="TPR" evidence="6">
    <location>
        <begin position="556"/>
        <end position="589"/>
    </location>
</feature>
<dbReference type="EMBL" id="JBJHQH010000001">
    <property type="protein sequence ID" value="MFK9090268.1"/>
    <property type="molecule type" value="Genomic_DNA"/>
</dbReference>
<dbReference type="EC" id="2.7.11.1" evidence="1"/>
<dbReference type="Gene3D" id="1.10.510.10">
    <property type="entry name" value="Transferase(Phosphotransferase) domain 1"/>
    <property type="match status" value="1"/>
</dbReference>
<sequence length="653" mass="74098">MIKIGTIIDERYEILKEIGRGGMSIVYLAMDNRLKKSLVVKDIRKRAESNNEMLVNSLVVEANMLKRLDHGALPRIYDVIDRQGEIYVVMDYIEGESLKEKLKREGTAAADDVINWAKQLSDVLGYLHSRKPHPIIYRDMKPDNIMLTPEGKIKLIDFGIAREFKTENSTDTTNLGTKGYAAPEQLSGNQTDAKTDIYSLGVTLYHLLTGKSLSDPPYELRPIRTWDPVLPEGLEHIIAKCTQAEPGNRYQSCEELSYDLLNINKLTQGYKHKLYKKLAVFLIPAVLFIGFSTTTVMGYKGMKNDQLQDYMSLINEANSYIQNDQSDQAGKILEQAIKLDKGRAMAYNNLLDMYIQSGEAEKGLSNIERYIDDGYGKIDGNSEVLFKVGMTYFDVEKDYFRAQEFFNRVEAKDKPEVEYYKSLAQTMGSLNIDYKKFAGDLDAFETFTDKARNDGKKIDSYNSLANIYLSYKGQIPDANKRAIQLINKANDVLLKLDDDFLADKYANDFELKIAQAYYSKGINSEDKTAASDDFEEAIRHYSNLLDDGTGGDMNQEEYMIKIGTIYQEMGKREQAAEQFNLTLEQFPASLNAYTKLGNLLLDIEHTKDESIRNYQAAVKVYEQAAQLKGAAKDQGYMKLKKRFMNLNLVGQGG</sequence>
<dbReference type="InterPro" id="IPR011009">
    <property type="entry name" value="Kinase-like_dom_sf"/>
</dbReference>
<evidence type="ECO:0000256" key="8">
    <source>
        <dbReference type="SAM" id="Phobius"/>
    </source>
</evidence>
<dbReference type="GO" id="GO:0016301">
    <property type="term" value="F:kinase activity"/>
    <property type="evidence" value="ECO:0007669"/>
    <property type="project" value="UniProtKB-KW"/>
</dbReference>
<dbReference type="PROSITE" id="PS00107">
    <property type="entry name" value="PROTEIN_KINASE_ATP"/>
    <property type="match status" value="1"/>
</dbReference>
<keyword evidence="2" id="KW-0808">Transferase</keyword>
<dbReference type="InterPro" id="IPR008271">
    <property type="entry name" value="Ser/Thr_kinase_AS"/>
</dbReference>
<keyword evidence="8" id="KW-0472">Membrane</keyword>
<dbReference type="RefSeq" id="WP_406578963.1">
    <property type="nucleotide sequence ID" value="NZ_JBJHQH010000001.1"/>
</dbReference>
<dbReference type="PANTHER" id="PTHR43289:SF6">
    <property type="entry name" value="SERINE_THREONINE-PROTEIN KINASE NEKL-3"/>
    <property type="match status" value="1"/>
</dbReference>
<keyword evidence="6" id="KW-0802">TPR repeat</keyword>
<proteinExistence type="predicted"/>
<dbReference type="Pfam" id="PF00069">
    <property type="entry name" value="Pkinase"/>
    <property type="match status" value="1"/>
</dbReference>
<gene>
    <name evidence="10" type="ORF">ACJEBI_02065</name>
</gene>
<evidence type="ECO:0000256" key="4">
    <source>
        <dbReference type="ARBA" id="ARBA00022777"/>
    </source>
</evidence>
<feature type="binding site" evidence="7">
    <location>
        <position position="41"/>
    </location>
    <ligand>
        <name>ATP</name>
        <dbReference type="ChEBI" id="CHEBI:30616"/>
    </ligand>
</feature>
<dbReference type="InterPro" id="IPR019734">
    <property type="entry name" value="TPR_rpt"/>
</dbReference>
<dbReference type="InterPro" id="IPR017441">
    <property type="entry name" value="Protein_kinase_ATP_BS"/>
</dbReference>
<evidence type="ECO:0000259" key="9">
    <source>
        <dbReference type="PROSITE" id="PS50011"/>
    </source>
</evidence>
<evidence type="ECO:0000256" key="3">
    <source>
        <dbReference type="ARBA" id="ARBA00022741"/>
    </source>
</evidence>
<keyword evidence="8" id="KW-1133">Transmembrane helix</keyword>
<dbReference type="PROSITE" id="PS00108">
    <property type="entry name" value="PROTEIN_KINASE_ST"/>
    <property type="match status" value="1"/>
</dbReference>
<dbReference type="InterPro" id="IPR011990">
    <property type="entry name" value="TPR-like_helical_dom_sf"/>
</dbReference>
<dbReference type="SMART" id="SM00028">
    <property type="entry name" value="TPR"/>
    <property type="match status" value="3"/>
</dbReference>
<name>A0ABW8R9Y3_9BACI</name>
<protein>
    <recommendedName>
        <fullName evidence="1">non-specific serine/threonine protein kinase</fullName>
        <ecNumber evidence="1">2.7.11.1</ecNumber>
    </recommendedName>
</protein>
<evidence type="ECO:0000256" key="7">
    <source>
        <dbReference type="PROSITE-ProRule" id="PRU10141"/>
    </source>
</evidence>
<evidence type="ECO:0000256" key="1">
    <source>
        <dbReference type="ARBA" id="ARBA00012513"/>
    </source>
</evidence>
<keyword evidence="5 7" id="KW-0067">ATP-binding</keyword>
<dbReference type="CDD" id="cd14014">
    <property type="entry name" value="STKc_PknB_like"/>
    <property type="match status" value="1"/>
</dbReference>
<evidence type="ECO:0000313" key="11">
    <source>
        <dbReference type="Proteomes" id="UP001623041"/>
    </source>
</evidence>
<dbReference type="Pfam" id="PF13174">
    <property type="entry name" value="TPR_6"/>
    <property type="match status" value="1"/>
</dbReference>
<evidence type="ECO:0000313" key="10">
    <source>
        <dbReference type="EMBL" id="MFK9090268.1"/>
    </source>
</evidence>
<dbReference type="Gene3D" id="1.25.40.10">
    <property type="entry name" value="Tetratricopeptide repeat domain"/>
    <property type="match status" value="3"/>
</dbReference>
<dbReference type="Proteomes" id="UP001623041">
    <property type="component" value="Unassembled WGS sequence"/>
</dbReference>
<evidence type="ECO:0000256" key="6">
    <source>
        <dbReference type="PROSITE-ProRule" id="PRU00339"/>
    </source>
</evidence>
<evidence type="ECO:0000256" key="5">
    <source>
        <dbReference type="ARBA" id="ARBA00022840"/>
    </source>
</evidence>
<dbReference type="PROSITE" id="PS50005">
    <property type="entry name" value="TPR"/>
    <property type="match status" value="1"/>
</dbReference>
<comment type="caution">
    <text evidence="10">The sequence shown here is derived from an EMBL/GenBank/DDBJ whole genome shotgun (WGS) entry which is preliminary data.</text>
</comment>
<feature type="domain" description="Protein kinase" evidence="9">
    <location>
        <begin position="12"/>
        <end position="261"/>
    </location>
</feature>
<dbReference type="SUPFAM" id="SSF81901">
    <property type="entry name" value="HCP-like"/>
    <property type="match status" value="1"/>
</dbReference>
<evidence type="ECO:0000256" key="2">
    <source>
        <dbReference type="ARBA" id="ARBA00022679"/>
    </source>
</evidence>
<dbReference type="PANTHER" id="PTHR43289">
    <property type="entry name" value="MITOGEN-ACTIVATED PROTEIN KINASE KINASE KINASE 20-RELATED"/>
    <property type="match status" value="1"/>
</dbReference>
<keyword evidence="3 7" id="KW-0547">Nucleotide-binding</keyword>
<dbReference type="PROSITE" id="PS50011">
    <property type="entry name" value="PROTEIN_KINASE_DOM"/>
    <property type="match status" value="1"/>
</dbReference>
<reference evidence="10 11" key="1">
    <citation type="submission" date="2024-11" db="EMBL/GenBank/DDBJ databases">
        <authorList>
            <person name="Lucas J.A."/>
        </authorList>
    </citation>
    <scope>NUCLEOTIDE SEQUENCE [LARGE SCALE GENOMIC DNA]</scope>
    <source>
        <strain evidence="10 11">Z 5.4</strain>
    </source>
</reference>
<keyword evidence="11" id="KW-1185">Reference proteome</keyword>
<dbReference type="Pfam" id="PF13181">
    <property type="entry name" value="TPR_8"/>
    <property type="match status" value="1"/>
</dbReference>
<keyword evidence="4 10" id="KW-0418">Kinase</keyword>